<evidence type="ECO:0000256" key="1">
    <source>
        <dbReference type="SAM" id="MobiDB-lite"/>
    </source>
</evidence>
<dbReference type="EMBL" id="FQUP01000001">
    <property type="protein sequence ID" value="SHF21900.1"/>
    <property type="molecule type" value="Genomic_DNA"/>
</dbReference>
<dbReference type="AlphaFoldDB" id="A0A1M4ZUZ3"/>
<gene>
    <name evidence="2" type="ORF">SAMN02745157_1933</name>
</gene>
<sequence>MESLSTARLRPWKTMKSLSLIFRCKSLRCLRFGTHGSERSIERPPVDKSEEMERTP</sequence>
<proteinExistence type="predicted"/>
<keyword evidence="3" id="KW-1185">Reference proteome</keyword>
<protein>
    <submittedName>
        <fullName evidence="2">Uncharacterized protein</fullName>
    </submittedName>
</protein>
<organism evidence="2 3">
    <name type="scientific">Kaistia soli DSM 19436</name>
    <dbReference type="NCBI Taxonomy" id="1122133"/>
    <lineage>
        <taxon>Bacteria</taxon>
        <taxon>Pseudomonadati</taxon>
        <taxon>Pseudomonadota</taxon>
        <taxon>Alphaproteobacteria</taxon>
        <taxon>Hyphomicrobiales</taxon>
        <taxon>Kaistiaceae</taxon>
        <taxon>Kaistia</taxon>
    </lineage>
</organism>
<dbReference type="STRING" id="1122133.SAMN02745157_1933"/>
<name>A0A1M4ZUZ3_9HYPH</name>
<accession>A0A1M4ZUZ3</accession>
<reference evidence="2 3" key="1">
    <citation type="submission" date="2016-11" db="EMBL/GenBank/DDBJ databases">
        <authorList>
            <person name="Jaros S."/>
            <person name="Januszkiewicz K."/>
            <person name="Wedrychowicz H."/>
        </authorList>
    </citation>
    <scope>NUCLEOTIDE SEQUENCE [LARGE SCALE GENOMIC DNA]</scope>
    <source>
        <strain evidence="2 3">DSM 19436</strain>
    </source>
</reference>
<dbReference type="Proteomes" id="UP000184485">
    <property type="component" value="Unassembled WGS sequence"/>
</dbReference>
<evidence type="ECO:0000313" key="2">
    <source>
        <dbReference type="EMBL" id="SHF21900.1"/>
    </source>
</evidence>
<feature type="region of interest" description="Disordered" evidence="1">
    <location>
        <begin position="36"/>
        <end position="56"/>
    </location>
</feature>
<evidence type="ECO:0000313" key="3">
    <source>
        <dbReference type="Proteomes" id="UP000184485"/>
    </source>
</evidence>